<dbReference type="PANTHER" id="PTHR46154">
    <property type="match status" value="1"/>
</dbReference>
<feature type="transmembrane region" description="Helical" evidence="9">
    <location>
        <begin position="494"/>
        <end position="515"/>
    </location>
</feature>
<feature type="transmembrane region" description="Helical" evidence="9">
    <location>
        <begin position="293"/>
        <end position="318"/>
    </location>
</feature>
<feature type="transmembrane region" description="Helical" evidence="9">
    <location>
        <begin position="594"/>
        <end position="616"/>
    </location>
</feature>
<feature type="transmembrane region" description="Helical" evidence="9">
    <location>
        <begin position="256"/>
        <end position="272"/>
    </location>
</feature>
<organism evidence="10 11">
    <name type="scientific">Rhizoctonia solani</name>
    <dbReference type="NCBI Taxonomy" id="456999"/>
    <lineage>
        <taxon>Eukaryota</taxon>
        <taxon>Fungi</taxon>
        <taxon>Dikarya</taxon>
        <taxon>Basidiomycota</taxon>
        <taxon>Agaricomycotina</taxon>
        <taxon>Agaricomycetes</taxon>
        <taxon>Cantharellales</taxon>
        <taxon>Ceratobasidiaceae</taxon>
        <taxon>Rhizoctonia</taxon>
    </lineage>
</organism>
<name>A0A8H3DNA7_9AGAM</name>
<evidence type="ECO:0000256" key="9">
    <source>
        <dbReference type="SAM" id="Phobius"/>
    </source>
</evidence>
<dbReference type="CDD" id="cd11476">
    <property type="entry name" value="SLC5sbd_DUR3"/>
    <property type="match status" value="1"/>
</dbReference>
<feature type="transmembrane region" description="Helical" evidence="9">
    <location>
        <begin position="455"/>
        <end position="474"/>
    </location>
</feature>
<comment type="caution">
    <text evidence="10">The sequence shown here is derived from an EMBL/GenBank/DDBJ whole genome shotgun (WGS) entry which is preliminary data.</text>
</comment>
<dbReference type="GO" id="GO:0015606">
    <property type="term" value="F:spermidine transmembrane transporter activity"/>
    <property type="evidence" value="ECO:0007669"/>
    <property type="project" value="UniProtKB-ARBA"/>
</dbReference>
<feature type="transmembrane region" description="Helical" evidence="9">
    <location>
        <begin position="133"/>
        <end position="155"/>
    </location>
</feature>
<evidence type="ECO:0000256" key="3">
    <source>
        <dbReference type="ARBA" id="ARBA00022448"/>
    </source>
</evidence>
<feature type="compositionally biased region" description="Basic and acidic residues" evidence="8">
    <location>
        <begin position="547"/>
        <end position="556"/>
    </location>
</feature>
<dbReference type="InterPro" id="IPR001734">
    <property type="entry name" value="Na/solute_symporter"/>
</dbReference>
<keyword evidence="6 9" id="KW-0472">Membrane</keyword>
<comment type="subcellular location">
    <subcellularLocation>
        <location evidence="1">Membrane</location>
        <topology evidence="1">Multi-pass membrane protein</topology>
    </subcellularLocation>
</comment>
<dbReference type="FunFam" id="1.20.1730.10:FF:000006">
    <property type="entry name" value="Urea active transporter"/>
    <property type="match status" value="1"/>
</dbReference>
<feature type="region of interest" description="Disordered" evidence="8">
    <location>
        <begin position="533"/>
        <end position="560"/>
    </location>
</feature>
<feature type="transmembrane region" description="Helical" evidence="9">
    <location>
        <begin position="93"/>
        <end position="112"/>
    </location>
</feature>
<proteinExistence type="inferred from homology"/>
<evidence type="ECO:0000256" key="1">
    <source>
        <dbReference type="ARBA" id="ARBA00004141"/>
    </source>
</evidence>
<keyword evidence="4 9" id="KW-0812">Transmembrane</keyword>
<dbReference type="Gene3D" id="1.20.1730.10">
    <property type="entry name" value="Sodium/glucose cotransporter"/>
    <property type="match status" value="1"/>
</dbReference>
<dbReference type="InterPro" id="IPR031155">
    <property type="entry name" value="DUR"/>
</dbReference>
<dbReference type="EMBL" id="CAJMWT010008441">
    <property type="protein sequence ID" value="CAE6533326.1"/>
    <property type="molecule type" value="Genomic_DNA"/>
</dbReference>
<evidence type="ECO:0000313" key="11">
    <source>
        <dbReference type="Proteomes" id="UP000663843"/>
    </source>
</evidence>
<reference evidence="10" key="1">
    <citation type="submission" date="2021-01" db="EMBL/GenBank/DDBJ databases">
        <authorList>
            <person name="Kaushik A."/>
        </authorList>
    </citation>
    <scope>NUCLEOTIDE SEQUENCE</scope>
    <source>
        <strain evidence="10">AG2-2IIIB</strain>
    </source>
</reference>
<feature type="transmembrane region" description="Helical" evidence="9">
    <location>
        <begin position="197"/>
        <end position="217"/>
    </location>
</feature>
<feature type="transmembrane region" description="Helical" evidence="9">
    <location>
        <begin position="167"/>
        <end position="185"/>
    </location>
</feature>
<feature type="transmembrane region" description="Helical" evidence="9">
    <location>
        <begin position="398"/>
        <end position="420"/>
    </location>
</feature>
<comment type="similarity">
    <text evidence="2 7">Belongs to the sodium:solute symporter (SSF) (TC 2.A.21) family.</text>
</comment>
<keyword evidence="3" id="KW-0813">Transport</keyword>
<evidence type="ECO:0000256" key="4">
    <source>
        <dbReference type="ARBA" id="ARBA00022692"/>
    </source>
</evidence>
<evidence type="ECO:0000256" key="5">
    <source>
        <dbReference type="ARBA" id="ARBA00022989"/>
    </source>
</evidence>
<feature type="transmembrane region" description="Helical" evidence="9">
    <location>
        <begin position="352"/>
        <end position="377"/>
    </location>
</feature>
<dbReference type="NCBIfam" id="TIGR00813">
    <property type="entry name" value="sss"/>
    <property type="match status" value="1"/>
</dbReference>
<dbReference type="InterPro" id="IPR038377">
    <property type="entry name" value="Na/Glc_symporter_sf"/>
</dbReference>
<evidence type="ECO:0000256" key="6">
    <source>
        <dbReference type="ARBA" id="ARBA00023136"/>
    </source>
</evidence>
<feature type="transmembrane region" description="Helical" evidence="9">
    <location>
        <begin position="12"/>
        <end position="35"/>
    </location>
</feature>
<dbReference type="GO" id="GO:0015204">
    <property type="term" value="F:urea transmembrane transporter activity"/>
    <property type="evidence" value="ECO:0007669"/>
    <property type="project" value="InterPro"/>
</dbReference>
<dbReference type="Pfam" id="PF00474">
    <property type="entry name" value="SSF"/>
    <property type="match status" value="1"/>
</dbReference>
<sequence length="685" mass="72627">MSESVSTVLPQGAGYGVVVGIGLFFSAFMLGLTWIQARYTGFSPSNSEEFSSASRSVKPGLIASGIVSAWTWAATLLQSSAVAYKYGISGPWWYGAGATIQVLLFAMLAAKLKLNSPNAHTFLEIIGARWGTAAHLVFLFFGLATNIIVSSMLILGGSATVTDLTGMNTIAACFLIPIGVAIYVVAGGMRATLLCDYTHTAVLFAIILTFIFTAYATSPKIGSPARMHELLVEAATSKPVPGNAQGSYLTMRSKNGLIFGVINIIGNFATVFNDQAYWQRAIASKPQSCVKAYLLGGLAWFSIPFTFATTLGLAAVALHNDPDMRTLSPADVSAGLPAPSAAAALLGTSGAAAMLVLLFLAVTSATSAELIAVSSLLTYDVYKRYINPRATEAQIMRVSHLMVAFFAVCMGLFGLIFYYIGVSMGWLYTFMGTLLGSAVVPIALCITWQKASKMGCIVGAIAGLFSGIIAWLVTTSSLNNKVIDVTTSGGDYEMLAGNLAAIGVGGIISVVWSYLRPDDFSFDITRALNAPTRSHAHPTTGSGTHTPPEDEKKHSDIGSGDVHIVPAEDDEKHDKGVTHDEDLDPVALKGAFRFAAWSSVGLLIVMIIVIPFPLFFSQVVFGTKGLTTWVAVGIAWTFLAAFAVVIYPLYESREALFLVLKGIIKDIFNPGSGKYSESSPARDDA</sequence>
<accession>A0A8H3DNA7</accession>
<protein>
    <recommendedName>
        <fullName evidence="12">Urea transporter</fullName>
    </recommendedName>
</protein>
<keyword evidence="5 9" id="KW-1133">Transmembrane helix</keyword>
<dbReference type="AlphaFoldDB" id="A0A8H3DNA7"/>
<dbReference type="PROSITE" id="PS50283">
    <property type="entry name" value="NA_SOLUT_SYMP_3"/>
    <property type="match status" value="1"/>
</dbReference>
<feature type="compositionally biased region" description="Low complexity" evidence="8">
    <location>
        <begin position="537"/>
        <end position="546"/>
    </location>
</feature>
<evidence type="ECO:0000256" key="7">
    <source>
        <dbReference type="RuleBase" id="RU362091"/>
    </source>
</evidence>
<evidence type="ECO:0000313" key="10">
    <source>
        <dbReference type="EMBL" id="CAE6533326.1"/>
    </source>
</evidence>
<evidence type="ECO:0008006" key="12">
    <source>
        <dbReference type="Google" id="ProtNLM"/>
    </source>
</evidence>
<gene>
    <name evidence="10" type="ORF">RDB_LOCUS181990</name>
</gene>
<dbReference type="Proteomes" id="UP000663843">
    <property type="component" value="Unassembled WGS sequence"/>
</dbReference>
<evidence type="ECO:0000256" key="2">
    <source>
        <dbReference type="ARBA" id="ARBA00006434"/>
    </source>
</evidence>
<dbReference type="GO" id="GO:0005886">
    <property type="term" value="C:plasma membrane"/>
    <property type="evidence" value="ECO:0007669"/>
    <property type="project" value="TreeGrafter"/>
</dbReference>
<evidence type="ECO:0000256" key="8">
    <source>
        <dbReference type="SAM" id="MobiDB-lite"/>
    </source>
</evidence>
<feature type="transmembrane region" description="Helical" evidence="9">
    <location>
        <begin position="426"/>
        <end position="448"/>
    </location>
</feature>
<feature type="transmembrane region" description="Helical" evidence="9">
    <location>
        <begin position="628"/>
        <end position="650"/>
    </location>
</feature>
<dbReference type="PANTHER" id="PTHR46154:SF2">
    <property type="entry name" value="SOLUTE SYMPORTER FAMILY TRANSPORTER (AFU_ORTHOLOGUE AFUA_6G03200)"/>
    <property type="match status" value="1"/>
</dbReference>